<reference evidence="1 2" key="1">
    <citation type="journal article" date="2012" name="J. Bacteriol.">
        <title>Genome sequence of deep-sea manganese-oxidizing bacterium Marinobacter manganoxydans MnI7-9.</title>
        <authorList>
            <person name="Wang H."/>
            <person name="Li H."/>
            <person name="Shao Z."/>
            <person name="Liao S."/>
            <person name="Johnstone L."/>
            <person name="Rensing C."/>
            <person name="Wang G."/>
        </authorList>
    </citation>
    <scope>NUCLEOTIDE SEQUENCE [LARGE SCALE GENOMIC DNA]</scope>
    <source>
        <strain evidence="1 2">MnI7-9</strain>
    </source>
</reference>
<keyword evidence="2" id="KW-1185">Reference proteome</keyword>
<evidence type="ECO:0000313" key="2">
    <source>
        <dbReference type="Proteomes" id="UP000003208"/>
    </source>
</evidence>
<dbReference type="RefSeq" id="WP_008174150.1">
    <property type="nucleotide sequence ID" value="NZ_AGTR01000054.1"/>
</dbReference>
<sequence length="160" mass="18228">MMSINNLLTHFSNLLFLYWEDLLLLVKEDSSGSLKDDWLQANWELIVEGLLDDKNIVLNVYGDGADCNGESSRVLYPDRQQTHRLICKPLVGKHVYDVLNEQSLDVTQDDIVFDRFVSIGDDGWYYELPPFNKILGEFSGEAVVVDFSGVDVRLQPLKVS</sequence>
<protein>
    <submittedName>
        <fullName evidence="1">Uncharacterized protein</fullName>
    </submittedName>
</protein>
<dbReference type="Proteomes" id="UP000003208">
    <property type="component" value="Unassembled WGS sequence"/>
</dbReference>
<dbReference type="AlphaFoldDB" id="G6YV01"/>
<evidence type="ECO:0000313" key="1">
    <source>
        <dbReference type="EMBL" id="EHJ03935.1"/>
    </source>
</evidence>
<organism evidence="1 2">
    <name type="scientific">Marinobacter manganoxydans MnI7-9</name>
    <dbReference type="NCBI Taxonomy" id="1094979"/>
    <lineage>
        <taxon>Bacteria</taxon>
        <taxon>Pseudomonadati</taxon>
        <taxon>Pseudomonadota</taxon>
        <taxon>Gammaproteobacteria</taxon>
        <taxon>Pseudomonadales</taxon>
        <taxon>Marinobacteraceae</taxon>
        <taxon>Marinobacter</taxon>
    </lineage>
</organism>
<name>G6YV01_9GAMM</name>
<proteinExistence type="predicted"/>
<dbReference type="EMBL" id="AGTR01000054">
    <property type="protein sequence ID" value="EHJ03935.1"/>
    <property type="molecule type" value="Genomic_DNA"/>
</dbReference>
<accession>G6YV01</accession>
<gene>
    <name evidence="1" type="ORF">KYE_13480</name>
</gene>